<proteinExistence type="predicted"/>
<name>A0A392PK46_9FABA</name>
<dbReference type="PANTHER" id="PTHR31099">
    <property type="entry name" value="OS06G0165300 PROTEIN"/>
    <property type="match status" value="1"/>
</dbReference>
<protein>
    <recommendedName>
        <fullName evidence="1">Transposase (putative) gypsy type domain-containing protein</fullName>
    </recommendedName>
</protein>
<evidence type="ECO:0000313" key="3">
    <source>
        <dbReference type="Proteomes" id="UP000265520"/>
    </source>
</evidence>
<organism evidence="2 3">
    <name type="scientific">Trifolium medium</name>
    <dbReference type="NCBI Taxonomy" id="97028"/>
    <lineage>
        <taxon>Eukaryota</taxon>
        <taxon>Viridiplantae</taxon>
        <taxon>Streptophyta</taxon>
        <taxon>Embryophyta</taxon>
        <taxon>Tracheophyta</taxon>
        <taxon>Spermatophyta</taxon>
        <taxon>Magnoliopsida</taxon>
        <taxon>eudicotyledons</taxon>
        <taxon>Gunneridae</taxon>
        <taxon>Pentapetalae</taxon>
        <taxon>rosids</taxon>
        <taxon>fabids</taxon>
        <taxon>Fabales</taxon>
        <taxon>Fabaceae</taxon>
        <taxon>Papilionoideae</taxon>
        <taxon>50 kb inversion clade</taxon>
        <taxon>NPAAA clade</taxon>
        <taxon>Hologalegina</taxon>
        <taxon>IRL clade</taxon>
        <taxon>Trifolieae</taxon>
        <taxon>Trifolium</taxon>
    </lineage>
</organism>
<comment type="caution">
    <text evidence="2">The sequence shown here is derived from an EMBL/GenBank/DDBJ whole genome shotgun (WGS) entry which is preliminary data.</text>
</comment>
<evidence type="ECO:0000313" key="2">
    <source>
        <dbReference type="EMBL" id="MCI11830.1"/>
    </source>
</evidence>
<accession>A0A392PK46</accession>
<dbReference type="Proteomes" id="UP000265520">
    <property type="component" value="Unassembled WGS sequence"/>
</dbReference>
<dbReference type="Pfam" id="PF04195">
    <property type="entry name" value="Transposase_28"/>
    <property type="match status" value="1"/>
</dbReference>
<evidence type="ECO:0000259" key="1">
    <source>
        <dbReference type="Pfam" id="PF04195"/>
    </source>
</evidence>
<feature type="non-terminal residue" evidence="2">
    <location>
        <position position="1"/>
    </location>
</feature>
<reference evidence="2 3" key="1">
    <citation type="journal article" date="2018" name="Front. Plant Sci.">
        <title>Red Clover (Trifolium pratense) and Zigzag Clover (T. medium) - A Picture of Genomic Similarities and Differences.</title>
        <authorList>
            <person name="Dluhosova J."/>
            <person name="Istvanek J."/>
            <person name="Nedelnik J."/>
            <person name="Repkova J."/>
        </authorList>
    </citation>
    <scope>NUCLEOTIDE SEQUENCE [LARGE SCALE GENOMIC DNA]</scope>
    <source>
        <strain evidence="3">cv. 10/8</strain>
        <tissue evidence="2">Leaf</tissue>
    </source>
</reference>
<feature type="domain" description="Transposase (putative) gypsy type" evidence="1">
    <location>
        <begin position="31"/>
        <end position="93"/>
    </location>
</feature>
<dbReference type="AlphaFoldDB" id="A0A392PK46"/>
<keyword evidence="3" id="KW-1185">Reference proteome</keyword>
<sequence>QEQNWDVYCPTAGKRVCSEFFDDGFSMYEFAFKELGFRLPFSDLATGVFGWLKLAPSQLHPNSLAFIRAFEIVCEYLEVEPTLPLFFRIFKLQRQPSKNGHDWVSLKQQTKLFRMFVDSVRGFKERYYVARPRTPSARDSLYETIIETEQDGSARLDEDGRPVTRRVTRFPLSWSEEHFAASTDSYLAKDEALSDGERVGLAKLQSYEEKFEPARYVTKAGTPALDSRGRRGPRRWKGRAECKLLLGIFT</sequence>
<dbReference type="InterPro" id="IPR007321">
    <property type="entry name" value="Transposase_28"/>
</dbReference>
<dbReference type="PANTHER" id="PTHR31099:SF49">
    <property type="entry name" value="MYOSIN HEAVY CHAIN-LIKE PROTEIN"/>
    <property type="match status" value="1"/>
</dbReference>
<dbReference type="EMBL" id="LXQA010081670">
    <property type="protein sequence ID" value="MCI11830.1"/>
    <property type="molecule type" value="Genomic_DNA"/>
</dbReference>